<keyword evidence="1" id="KW-0812">Transmembrane</keyword>
<dbReference type="PANTHER" id="PTHR35797:SF1">
    <property type="entry name" value="PROTEASE"/>
    <property type="match status" value="1"/>
</dbReference>
<dbReference type="Pfam" id="PF02517">
    <property type="entry name" value="Rce1-like"/>
    <property type="match status" value="1"/>
</dbReference>
<dbReference type="GO" id="GO:0080120">
    <property type="term" value="P:CAAX-box protein maturation"/>
    <property type="evidence" value="ECO:0007669"/>
    <property type="project" value="UniProtKB-ARBA"/>
</dbReference>
<dbReference type="InterPro" id="IPR042150">
    <property type="entry name" value="MmRce1-like"/>
</dbReference>
<dbReference type="AlphaFoldDB" id="A0A3N6MGX2"/>
<keyword evidence="3" id="KW-0645">Protease</keyword>
<evidence type="ECO:0000313" key="4">
    <source>
        <dbReference type="Proteomes" id="UP000273828"/>
    </source>
</evidence>
<evidence type="ECO:0000313" key="3">
    <source>
        <dbReference type="EMBL" id="RQG93236.1"/>
    </source>
</evidence>
<feature type="transmembrane region" description="Helical" evidence="1">
    <location>
        <begin position="202"/>
        <end position="222"/>
    </location>
</feature>
<dbReference type="InterPro" id="IPR003675">
    <property type="entry name" value="Rce1/LyrA-like_dom"/>
</dbReference>
<feature type="transmembrane region" description="Helical" evidence="1">
    <location>
        <begin position="229"/>
        <end position="250"/>
    </location>
</feature>
<keyword evidence="1" id="KW-0472">Membrane</keyword>
<feature type="transmembrane region" description="Helical" evidence="1">
    <location>
        <begin position="40"/>
        <end position="58"/>
    </location>
</feature>
<keyword evidence="3" id="KW-0378">Hydrolase</keyword>
<comment type="caution">
    <text evidence="3">The sequence shown here is derived from an EMBL/GenBank/DDBJ whole genome shotgun (WGS) entry which is preliminary data.</text>
</comment>
<feature type="transmembrane region" description="Helical" evidence="1">
    <location>
        <begin position="70"/>
        <end position="94"/>
    </location>
</feature>
<gene>
    <name evidence="3" type="ORF">EA462_03310</name>
</gene>
<feature type="transmembrane region" description="Helical" evidence="1">
    <location>
        <begin position="7"/>
        <end position="28"/>
    </location>
</feature>
<dbReference type="GO" id="GO:0006508">
    <property type="term" value="P:proteolysis"/>
    <property type="evidence" value="ECO:0007669"/>
    <property type="project" value="UniProtKB-KW"/>
</dbReference>
<name>A0A3N6MGX2_9EURY</name>
<dbReference type="Proteomes" id="UP000273828">
    <property type="component" value="Unassembled WGS sequence"/>
</dbReference>
<keyword evidence="1" id="KW-1133">Transmembrane helix</keyword>
<feature type="transmembrane region" description="Helical" evidence="1">
    <location>
        <begin position="133"/>
        <end position="155"/>
    </location>
</feature>
<dbReference type="OrthoDB" id="28575at2157"/>
<organism evidence="3 4">
    <name type="scientific">Natrarchaeobius halalkaliphilus</name>
    <dbReference type="NCBI Taxonomy" id="1679091"/>
    <lineage>
        <taxon>Archaea</taxon>
        <taxon>Methanobacteriati</taxon>
        <taxon>Methanobacteriota</taxon>
        <taxon>Stenosarchaea group</taxon>
        <taxon>Halobacteria</taxon>
        <taxon>Halobacteriales</taxon>
        <taxon>Natrialbaceae</taxon>
        <taxon>Natrarchaeobius</taxon>
    </lineage>
</organism>
<keyword evidence="3" id="KW-0482">Metalloprotease</keyword>
<dbReference type="GO" id="GO:0004175">
    <property type="term" value="F:endopeptidase activity"/>
    <property type="evidence" value="ECO:0007669"/>
    <property type="project" value="UniProtKB-ARBA"/>
</dbReference>
<dbReference type="GO" id="GO:0008237">
    <property type="term" value="F:metallopeptidase activity"/>
    <property type="evidence" value="ECO:0007669"/>
    <property type="project" value="UniProtKB-KW"/>
</dbReference>
<keyword evidence="4" id="KW-1185">Reference proteome</keyword>
<sequence length="306" mass="31811">MTDRRPLFVFLGSLIVLSSGFVFVSQLLSVSMITLAPAYMFTPMFAGIVTCLAGSPSFERAGLRIPWGRLRWLGAAALAPIALILIGTGLALALPEVQFVPDANPLTGEGTEFAPANGDGAAGPSLPGWPLNLILTAVAALVLGVSINAVFAFGEEFGWRGVLLTQLAPYGFWQASGAIGVLWGVWHAPIILEGYNYPNNPVVGVGVMTFACLAMSPVYTYLTIATRSVLSAAVFHGTFNAFATTMIVFARGGSELVVNPVGGVGIVVFGLAALGIAIRGTPELTADWAVGRDESVADPDGSTHAT</sequence>
<dbReference type="EMBL" id="REFY01000001">
    <property type="protein sequence ID" value="RQG93236.1"/>
    <property type="molecule type" value="Genomic_DNA"/>
</dbReference>
<accession>A0A3N6MGX2</accession>
<evidence type="ECO:0000256" key="1">
    <source>
        <dbReference type="SAM" id="Phobius"/>
    </source>
</evidence>
<feature type="transmembrane region" description="Helical" evidence="1">
    <location>
        <begin position="256"/>
        <end position="278"/>
    </location>
</feature>
<reference evidence="3 4" key="1">
    <citation type="submission" date="2018-10" db="EMBL/GenBank/DDBJ databases">
        <title>Natrarchaeobius chitinivorans gen. nov., sp. nov., and Natrarchaeobius haloalkaliphilus sp. nov., alkaliphilic, chitin-utilizing haloarchaea from hypersaline alkaline lakes.</title>
        <authorList>
            <person name="Sorokin D.Y."/>
            <person name="Elcheninov A.G."/>
            <person name="Kostrikina N.A."/>
            <person name="Bale N.J."/>
            <person name="Sinninghe Damste J.S."/>
            <person name="Khijniak T.V."/>
            <person name="Kublanov I.V."/>
            <person name="Toshchakov S.V."/>
        </authorList>
    </citation>
    <scope>NUCLEOTIDE SEQUENCE [LARGE SCALE GENOMIC DNA]</scope>
    <source>
        <strain evidence="3 4">AArcht-Sl</strain>
    </source>
</reference>
<proteinExistence type="predicted"/>
<feature type="transmembrane region" description="Helical" evidence="1">
    <location>
        <begin position="167"/>
        <end position="190"/>
    </location>
</feature>
<evidence type="ECO:0000259" key="2">
    <source>
        <dbReference type="Pfam" id="PF02517"/>
    </source>
</evidence>
<protein>
    <submittedName>
        <fullName evidence="3">CPBP family intramembrane metalloprotease</fullName>
    </submittedName>
</protein>
<feature type="domain" description="CAAX prenyl protease 2/Lysostaphin resistance protein A-like" evidence="2">
    <location>
        <begin position="141"/>
        <end position="242"/>
    </location>
</feature>
<dbReference type="RefSeq" id="WP_124177132.1">
    <property type="nucleotide sequence ID" value="NZ_REFY01000001.1"/>
</dbReference>
<dbReference type="PANTHER" id="PTHR35797">
    <property type="entry name" value="PROTEASE-RELATED"/>
    <property type="match status" value="1"/>
</dbReference>